<comment type="caution">
    <text evidence="3">The sequence shown here is derived from an EMBL/GenBank/DDBJ whole genome shotgun (WGS) entry which is preliminary data.</text>
</comment>
<name>A0A7V8NMF3_9BACT</name>
<evidence type="ECO:0000256" key="1">
    <source>
        <dbReference type="SAM" id="SignalP"/>
    </source>
</evidence>
<sequence length="212" mass="23453">MNNISRRTFLTLLTGATSAPHALAAWPKIAEVPTLLDHVLLGCNDLDRGIAFVEEHTRVRAAFGGVHPGRGTQNALLSLGERRYLEIIAPDPKQAGVEQYSVITKLAEPRLIGWAAHRDDLEPFAEQLRKQGIEFEGPQAGSRQRPDGKVLRWRALRLKDDHGGLLPFFIEWSKDSVHPSVDAPKGCTLTDFEATTPETEDLLHAISLVQLD</sequence>
<dbReference type="InterPro" id="IPR025870">
    <property type="entry name" value="Glyoxalase-like_dom"/>
</dbReference>
<feature type="domain" description="VOC" evidence="2">
    <location>
        <begin position="35"/>
        <end position="171"/>
    </location>
</feature>
<accession>A0A7V8NMF3</accession>
<organism evidence="3 4">
    <name type="scientific">Candidatus Acidiferrum panamense</name>
    <dbReference type="NCBI Taxonomy" id="2741543"/>
    <lineage>
        <taxon>Bacteria</taxon>
        <taxon>Pseudomonadati</taxon>
        <taxon>Acidobacteriota</taxon>
        <taxon>Terriglobia</taxon>
        <taxon>Candidatus Acidiferrales</taxon>
        <taxon>Candidatus Acidiferrum</taxon>
    </lineage>
</organism>
<dbReference type="PANTHER" id="PTHR40265">
    <property type="entry name" value="BLL2707 PROTEIN"/>
    <property type="match status" value="1"/>
</dbReference>
<feature type="chain" id="PRO_5030622960" evidence="1">
    <location>
        <begin position="25"/>
        <end position="212"/>
    </location>
</feature>
<feature type="non-terminal residue" evidence="3">
    <location>
        <position position="212"/>
    </location>
</feature>
<dbReference type="InterPro" id="IPR029068">
    <property type="entry name" value="Glyas_Bleomycin-R_OHBP_Dase"/>
</dbReference>
<proteinExistence type="predicted"/>
<dbReference type="InterPro" id="IPR006311">
    <property type="entry name" value="TAT_signal"/>
</dbReference>
<dbReference type="EMBL" id="JACDQQ010000339">
    <property type="protein sequence ID" value="MBA0084038.1"/>
    <property type="molecule type" value="Genomic_DNA"/>
</dbReference>
<evidence type="ECO:0000313" key="3">
    <source>
        <dbReference type="EMBL" id="MBA0084038.1"/>
    </source>
</evidence>
<dbReference type="PANTHER" id="PTHR40265:SF1">
    <property type="entry name" value="GLYOXALASE-LIKE DOMAIN-CONTAINING PROTEIN"/>
    <property type="match status" value="1"/>
</dbReference>
<gene>
    <name evidence="3" type="ORF">HRJ53_03495</name>
</gene>
<evidence type="ECO:0000313" key="4">
    <source>
        <dbReference type="Proteomes" id="UP000567293"/>
    </source>
</evidence>
<dbReference type="Gene3D" id="3.10.180.10">
    <property type="entry name" value="2,3-Dihydroxybiphenyl 1,2-Dioxygenase, domain 1"/>
    <property type="match status" value="1"/>
</dbReference>
<dbReference type="Pfam" id="PF13468">
    <property type="entry name" value="Glyoxalase_3"/>
    <property type="match status" value="1"/>
</dbReference>
<evidence type="ECO:0000259" key="2">
    <source>
        <dbReference type="PROSITE" id="PS51819"/>
    </source>
</evidence>
<dbReference type="Proteomes" id="UP000567293">
    <property type="component" value="Unassembled WGS sequence"/>
</dbReference>
<protein>
    <submittedName>
        <fullName evidence="3">VOC family protein</fullName>
    </submittedName>
</protein>
<dbReference type="AlphaFoldDB" id="A0A7V8NMF3"/>
<dbReference type="PROSITE" id="PS51318">
    <property type="entry name" value="TAT"/>
    <property type="match status" value="1"/>
</dbReference>
<keyword evidence="4" id="KW-1185">Reference proteome</keyword>
<keyword evidence="1" id="KW-0732">Signal</keyword>
<feature type="signal peptide" evidence="1">
    <location>
        <begin position="1"/>
        <end position="24"/>
    </location>
</feature>
<dbReference type="PROSITE" id="PS51819">
    <property type="entry name" value="VOC"/>
    <property type="match status" value="1"/>
</dbReference>
<dbReference type="InterPro" id="IPR037523">
    <property type="entry name" value="VOC_core"/>
</dbReference>
<reference evidence="3" key="1">
    <citation type="submission" date="2020-06" db="EMBL/GenBank/DDBJ databases">
        <title>Legume-microbial interactions unlock mineral nutrients during tropical forest succession.</title>
        <authorList>
            <person name="Epihov D.Z."/>
        </authorList>
    </citation>
    <scope>NUCLEOTIDE SEQUENCE [LARGE SCALE GENOMIC DNA]</scope>
    <source>
        <strain evidence="3">Pan2503</strain>
    </source>
</reference>
<dbReference type="SUPFAM" id="SSF54593">
    <property type="entry name" value="Glyoxalase/Bleomycin resistance protein/Dihydroxybiphenyl dioxygenase"/>
    <property type="match status" value="1"/>
</dbReference>